<feature type="non-terminal residue" evidence="2">
    <location>
        <position position="1"/>
    </location>
</feature>
<feature type="signal peptide" evidence="1">
    <location>
        <begin position="1"/>
        <end position="21"/>
    </location>
</feature>
<sequence>ALVFSVMKVLVVLTMMPPRDSTNTAQQLLVYPLSRKGSARTG</sequence>
<feature type="chain" id="PRO_5025630944" description="RxLR effector protein" evidence="1">
    <location>
        <begin position="22"/>
        <end position="42"/>
    </location>
</feature>
<gene>
    <name evidence="2" type="ORF">PR002_g32594</name>
</gene>
<evidence type="ECO:0000256" key="1">
    <source>
        <dbReference type="SAM" id="SignalP"/>
    </source>
</evidence>
<organism evidence="2 3">
    <name type="scientific">Phytophthora rubi</name>
    <dbReference type="NCBI Taxonomy" id="129364"/>
    <lineage>
        <taxon>Eukaryota</taxon>
        <taxon>Sar</taxon>
        <taxon>Stramenopiles</taxon>
        <taxon>Oomycota</taxon>
        <taxon>Peronosporomycetes</taxon>
        <taxon>Peronosporales</taxon>
        <taxon>Peronosporaceae</taxon>
        <taxon>Phytophthora</taxon>
    </lineage>
</organism>
<dbReference type="OrthoDB" id="133080at2759"/>
<evidence type="ECO:0008006" key="4">
    <source>
        <dbReference type="Google" id="ProtNLM"/>
    </source>
</evidence>
<dbReference type="EMBL" id="QXFU01011269">
    <property type="protein sequence ID" value="KAE8952712.1"/>
    <property type="molecule type" value="Genomic_DNA"/>
</dbReference>
<keyword evidence="1" id="KW-0732">Signal</keyword>
<dbReference type="AlphaFoldDB" id="A0A6A3G5U7"/>
<comment type="caution">
    <text evidence="2">The sequence shown here is derived from an EMBL/GenBank/DDBJ whole genome shotgun (WGS) entry which is preliminary data.</text>
</comment>
<accession>A0A6A3G5U7</accession>
<reference evidence="2 3" key="1">
    <citation type="submission" date="2018-09" db="EMBL/GenBank/DDBJ databases">
        <title>Genomic investigation of the strawberry pathogen Phytophthora fragariae indicates pathogenicity is determined by transcriptional variation in three key races.</title>
        <authorList>
            <person name="Adams T.M."/>
            <person name="Armitage A.D."/>
            <person name="Sobczyk M.K."/>
            <person name="Bates H.J."/>
            <person name="Dunwell J.M."/>
            <person name="Nellist C.F."/>
            <person name="Harrison R.J."/>
        </authorList>
    </citation>
    <scope>NUCLEOTIDE SEQUENCE [LARGE SCALE GENOMIC DNA]</scope>
    <source>
        <strain evidence="2 3">SCRP324</strain>
    </source>
</reference>
<name>A0A6A3G5U7_9STRA</name>
<evidence type="ECO:0000313" key="3">
    <source>
        <dbReference type="Proteomes" id="UP000435112"/>
    </source>
</evidence>
<protein>
    <recommendedName>
        <fullName evidence="4">RxLR effector protein</fullName>
    </recommendedName>
</protein>
<dbReference type="Proteomes" id="UP000435112">
    <property type="component" value="Unassembled WGS sequence"/>
</dbReference>
<proteinExistence type="predicted"/>
<evidence type="ECO:0000313" key="2">
    <source>
        <dbReference type="EMBL" id="KAE8952712.1"/>
    </source>
</evidence>